<dbReference type="Proteomes" id="UP000800981">
    <property type="component" value="Unassembled WGS sequence"/>
</dbReference>
<organism evidence="2 3">
    <name type="scientific">Motilibacter deserti</name>
    <dbReference type="NCBI Taxonomy" id="2714956"/>
    <lineage>
        <taxon>Bacteria</taxon>
        <taxon>Bacillati</taxon>
        <taxon>Actinomycetota</taxon>
        <taxon>Actinomycetes</taxon>
        <taxon>Motilibacterales</taxon>
        <taxon>Motilibacteraceae</taxon>
        <taxon>Motilibacter</taxon>
    </lineage>
</organism>
<feature type="region of interest" description="Disordered" evidence="1">
    <location>
        <begin position="1"/>
        <end position="37"/>
    </location>
</feature>
<keyword evidence="3" id="KW-1185">Reference proteome</keyword>
<evidence type="ECO:0000313" key="2">
    <source>
        <dbReference type="EMBL" id="NHC14330.1"/>
    </source>
</evidence>
<evidence type="ECO:0000256" key="1">
    <source>
        <dbReference type="SAM" id="MobiDB-lite"/>
    </source>
</evidence>
<proteinExistence type="predicted"/>
<sequence>MLTMPVALPVSASSTSVPTEFAATDETPSPVPATATATTSGAHGFLLVARTE</sequence>
<protein>
    <submittedName>
        <fullName evidence="2">Uncharacterized protein</fullName>
    </submittedName>
</protein>
<name>A0ABX0GXJ1_9ACTN</name>
<accession>A0ABX0GXJ1</accession>
<dbReference type="EMBL" id="JAANNP010000005">
    <property type="protein sequence ID" value="NHC14330.1"/>
    <property type="molecule type" value="Genomic_DNA"/>
</dbReference>
<dbReference type="RefSeq" id="WP_166281730.1">
    <property type="nucleotide sequence ID" value="NZ_JAANNP010000005.1"/>
</dbReference>
<evidence type="ECO:0000313" key="3">
    <source>
        <dbReference type="Proteomes" id="UP000800981"/>
    </source>
</evidence>
<gene>
    <name evidence="2" type="ORF">G9H71_11130</name>
</gene>
<reference evidence="2 3" key="1">
    <citation type="submission" date="2020-03" db="EMBL/GenBank/DDBJ databases">
        <title>Two novel Motilibacter sp.</title>
        <authorList>
            <person name="Liu S."/>
        </authorList>
    </citation>
    <scope>NUCLEOTIDE SEQUENCE [LARGE SCALE GENOMIC DNA]</scope>
    <source>
        <strain evidence="2 3">E257</strain>
    </source>
</reference>
<comment type="caution">
    <text evidence="2">The sequence shown here is derived from an EMBL/GenBank/DDBJ whole genome shotgun (WGS) entry which is preliminary data.</text>
</comment>